<dbReference type="Gene3D" id="1.20.120.1750">
    <property type="match status" value="1"/>
</dbReference>
<feature type="region of interest" description="Disordered" evidence="11">
    <location>
        <begin position="1073"/>
        <end position="1106"/>
    </location>
</feature>
<dbReference type="InterPro" id="IPR013083">
    <property type="entry name" value="Znf_RING/FYVE/PHD"/>
</dbReference>
<dbReference type="Proteomes" id="UP000830671">
    <property type="component" value="Chromosome 4"/>
</dbReference>
<dbReference type="InterPro" id="IPR002867">
    <property type="entry name" value="IBR_dom"/>
</dbReference>
<evidence type="ECO:0000313" key="14">
    <source>
        <dbReference type="EMBL" id="UQC83401.1"/>
    </source>
</evidence>
<keyword evidence="4" id="KW-0479">Metal-binding</keyword>
<feature type="coiled-coil region" evidence="10">
    <location>
        <begin position="811"/>
        <end position="852"/>
    </location>
</feature>
<evidence type="ECO:0000259" key="12">
    <source>
        <dbReference type="PROSITE" id="PS50089"/>
    </source>
</evidence>
<evidence type="ECO:0000256" key="7">
    <source>
        <dbReference type="ARBA" id="ARBA00022786"/>
    </source>
</evidence>
<keyword evidence="10" id="KW-0175">Coiled coil</keyword>
<evidence type="ECO:0000256" key="8">
    <source>
        <dbReference type="ARBA" id="ARBA00022833"/>
    </source>
</evidence>
<dbReference type="InterPro" id="IPR044066">
    <property type="entry name" value="TRIAD_supradom"/>
</dbReference>
<dbReference type="PANTHER" id="PTHR11685">
    <property type="entry name" value="RBR FAMILY RING FINGER AND IBR DOMAIN-CONTAINING"/>
    <property type="match status" value="1"/>
</dbReference>
<name>A0A9Q8STU9_9PEZI</name>
<dbReference type="CDD" id="cd22584">
    <property type="entry name" value="Rcat_RBR_unk"/>
    <property type="match status" value="1"/>
</dbReference>
<dbReference type="SUPFAM" id="SSF57850">
    <property type="entry name" value="RING/U-box"/>
    <property type="match status" value="2"/>
</dbReference>
<evidence type="ECO:0000313" key="15">
    <source>
        <dbReference type="Proteomes" id="UP000830671"/>
    </source>
</evidence>
<dbReference type="GO" id="GO:0061630">
    <property type="term" value="F:ubiquitin protein ligase activity"/>
    <property type="evidence" value="ECO:0007669"/>
    <property type="project" value="UniProtKB-EC"/>
</dbReference>
<feature type="domain" description="RING-type" evidence="12">
    <location>
        <begin position="616"/>
        <end position="661"/>
    </location>
</feature>
<dbReference type="GO" id="GO:0016567">
    <property type="term" value="P:protein ubiquitination"/>
    <property type="evidence" value="ECO:0007669"/>
    <property type="project" value="InterPro"/>
</dbReference>
<reference evidence="14" key="1">
    <citation type="journal article" date="2021" name="Mol. Plant Microbe Interact.">
        <title>Complete Genome Sequence of the Plant-Pathogenic Fungus Colletotrichum lupini.</title>
        <authorList>
            <person name="Baroncelli R."/>
            <person name="Pensec F."/>
            <person name="Da Lio D."/>
            <person name="Boufleur T."/>
            <person name="Vicente I."/>
            <person name="Sarrocco S."/>
            <person name="Picot A."/>
            <person name="Baraldi E."/>
            <person name="Sukno S."/>
            <person name="Thon M."/>
            <person name="Le Floch G."/>
        </authorList>
    </citation>
    <scope>NUCLEOTIDE SEQUENCE</scope>
    <source>
        <strain evidence="14">IMI 504893</strain>
    </source>
</reference>
<feature type="compositionally biased region" description="Polar residues" evidence="11">
    <location>
        <begin position="70"/>
        <end position="96"/>
    </location>
</feature>
<sequence>MSISVHLSTRAANKKVTPLSPWEAHCPPPLPALRYPIPTWAVSSQGSFSSSHTPFERVPSCYRSRHTSADKSTTNHTAVPLSPNSSLHSTKYQTSRVRGRGRQSIHSFLPLPEFTCAAVVYGEVSLSSIPPIHRTPTRLESHSPFGPCLENVSIGTLIVDTLESPSARVLLTVWSPSVPSLLQSLPAHLTTTASQHDQLLPLPAPFLACRGRIAPLSFSRVPKICAFAPAINRPFTLNRLSGIRSDAQLGSPSPPRQSIDTHQTLHHPPIPSSHVRGPGRIPIRRFALTPKKETTYTTLSRPLPILHIPPHLFLLLALGPSLPSTTGKPWLSSRPIIAAVHFAYSPELVVALPRGFILSPASLDPFDVKSSYHLRLLDRPARSGELSTTPSPEPRCLCSRCPDLTISSFPTPLPAMGSLAGQTSSSPDMARPPPLMTTPDDGEVEYRAQVLRLSSQRSEADVEEELVAKAVALGIPTSRFTHDKRNTSSAESQTSTIATQHVRTFSNASRDSASTTLTSHPSLHAVPLAADVPPHSLARKRSKSLSFSQYDKYLSQIDPNIHQPKIQKASPAIPHDTTAHSLFSVTSRRSYFSIKEGIRKIRWKRKSGLLESTVSCICCRNDFNKSNALHSLPCGHTYCAECLSIMVQQATTDESKMPPRCCTQPIPGSIIQRILNREEQHAFLKAVLQFSTPWEARIFCPNTACGEFIPPRNRIDPKHPFDVVCRKCRTRVCVMCKRNAHPVGKDCPSDWELEAVLKMGEKSGWRRCYKCRTLVELSQGCTHMTCRCKAQFCYICGAIWDPSVGCPNFCNGDEELERRRMEEEAREAELEAEKVAQEAAAAAEAAEKVEAKKRTRENAQFAALQDEMNQELDRFRAYLRKKKWVMWTRHAEKKQALTDRYSDQIDKMKERHAKTAAHLEERQIEAEMDLRSTLDQSEKSVKIRLKHMEAYCDGLGRTQNADLPPRVVTERDLRLLGQQYNVRDGMERLHQAKINVLRDRQAKRMEELLERQEQELEKLTDKKEQDIENLATDFAQEEDTLVKIFNDRKQRLQRRWLIAIEILRKELEEQTGEQYASLDLPTWPDDTETQDEILASSLPESLPSRD</sequence>
<comment type="catalytic activity">
    <reaction evidence="1">
        <text>[E2 ubiquitin-conjugating enzyme]-S-ubiquitinyl-L-cysteine + [acceptor protein]-L-lysine = [E2 ubiquitin-conjugating enzyme]-L-cysteine + [acceptor protein]-N(6)-ubiquitinyl-L-lysine.</text>
        <dbReference type="EC" id="2.3.2.31"/>
    </reaction>
</comment>
<dbReference type="KEGG" id="clup:CLUP02_08896"/>
<dbReference type="EC" id="2.3.2.31" evidence="2"/>
<dbReference type="InterPro" id="IPR031127">
    <property type="entry name" value="E3_UB_ligase_RBR"/>
</dbReference>
<dbReference type="Gene3D" id="3.30.40.10">
    <property type="entry name" value="Zinc/RING finger domain, C3HC4 (zinc finger)"/>
    <property type="match status" value="1"/>
</dbReference>
<dbReference type="Pfam" id="PF01485">
    <property type="entry name" value="IBR"/>
    <property type="match status" value="2"/>
</dbReference>
<dbReference type="PROSITE" id="PS00518">
    <property type="entry name" value="ZF_RING_1"/>
    <property type="match status" value="1"/>
</dbReference>
<organism evidence="14 15">
    <name type="scientific">Colletotrichum lupini</name>
    <dbReference type="NCBI Taxonomy" id="145971"/>
    <lineage>
        <taxon>Eukaryota</taxon>
        <taxon>Fungi</taxon>
        <taxon>Dikarya</taxon>
        <taxon>Ascomycota</taxon>
        <taxon>Pezizomycotina</taxon>
        <taxon>Sordariomycetes</taxon>
        <taxon>Hypocreomycetidae</taxon>
        <taxon>Glomerellales</taxon>
        <taxon>Glomerellaceae</taxon>
        <taxon>Colletotrichum</taxon>
        <taxon>Colletotrichum acutatum species complex</taxon>
    </lineage>
</organism>
<dbReference type="InterPro" id="IPR001841">
    <property type="entry name" value="Znf_RING"/>
</dbReference>
<evidence type="ECO:0000256" key="10">
    <source>
        <dbReference type="SAM" id="Coils"/>
    </source>
</evidence>
<feature type="compositionally biased region" description="Polar residues" evidence="11">
    <location>
        <begin position="248"/>
        <end position="262"/>
    </location>
</feature>
<dbReference type="PROSITE" id="PS51873">
    <property type="entry name" value="TRIAD"/>
    <property type="match status" value="1"/>
</dbReference>
<evidence type="ECO:0000256" key="1">
    <source>
        <dbReference type="ARBA" id="ARBA00001798"/>
    </source>
</evidence>
<dbReference type="RefSeq" id="XP_049145020.1">
    <property type="nucleotide sequence ID" value="XM_049287877.1"/>
</dbReference>
<keyword evidence="15" id="KW-1185">Reference proteome</keyword>
<dbReference type="AlphaFoldDB" id="A0A9Q8STU9"/>
<evidence type="ECO:0000256" key="3">
    <source>
        <dbReference type="ARBA" id="ARBA00022679"/>
    </source>
</evidence>
<evidence type="ECO:0000259" key="13">
    <source>
        <dbReference type="PROSITE" id="PS51873"/>
    </source>
</evidence>
<dbReference type="EMBL" id="CP019476">
    <property type="protein sequence ID" value="UQC83401.1"/>
    <property type="molecule type" value="Genomic_DNA"/>
</dbReference>
<evidence type="ECO:0000256" key="5">
    <source>
        <dbReference type="ARBA" id="ARBA00022737"/>
    </source>
</evidence>
<evidence type="ECO:0000256" key="6">
    <source>
        <dbReference type="ARBA" id="ARBA00022771"/>
    </source>
</evidence>
<accession>A0A9Q8STU9</accession>
<dbReference type="GeneID" id="73342887"/>
<keyword evidence="8" id="KW-0862">Zinc</keyword>
<dbReference type="InterPro" id="IPR017907">
    <property type="entry name" value="Znf_RING_CS"/>
</dbReference>
<dbReference type="PROSITE" id="PS50089">
    <property type="entry name" value="ZF_RING_2"/>
    <property type="match status" value="1"/>
</dbReference>
<keyword evidence="6 9" id="KW-0863">Zinc-finger</keyword>
<gene>
    <name evidence="14" type="ORF">CLUP02_08896</name>
</gene>
<keyword evidence="3" id="KW-0808">Transferase</keyword>
<feature type="region of interest" description="Disordered" evidence="11">
    <location>
        <begin position="246"/>
        <end position="279"/>
    </location>
</feature>
<feature type="domain" description="RING-type" evidence="13">
    <location>
        <begin position="612"/>
        <end position="814"/>
    </location>
</feature>
<dbReference type="GO" id="GO:0008270">
    <property type="term" value="F:zinc ion binding"/>
    <property type="evidence" value="ECO:0007669"/>
    <property type="project" value="UniProtKB-KW"/>
</dbReference>
<dbReference type="CDD" id="cd20335">
    <property type="entry name" value="BRcat_RBR"/>
    <property type="match status" value="1"/>
</dbReference>
<feature type="coiled-coil region" evidence="10">
    <location>
        <begin position="998"/>
        <end position="1033"/>
    </location>
</feature>
<feature type="region of interest" description="Disordered" evidence="11">
    <location>
        <begin position="66"/>
        <end position="96"/>
    </location>
</feature>
<evidence type="ECO:0000256" key="11">
    <source>
        <dbReference type="SAM" id="MobiDB-lite"/>
    </source>
</evidence>
<proteinExistence type="predicted"/>
<evidence type="ECO:0000256" key="4">
    <source>
        <dbReference type="ARBA" id="ARBA00022723"/>
    </source>
</evidence>
<evidence type="ECO:0000256" key="2">
    <source>
        <dbReference type="ARBA" id="ARBA00012251"/>
    </source>
</evidence>
<evidence type="ECO:0000256" key="9">
    <source>
        <dbReference type="PROSITE-ProRule" id="PRU00175"/>
    </source>
</evidence>
<protein>
    <recommendedName>
        <fullName evidence="2">RBR-type E3 ubiquitin transferase</fullName>
        <ecNumber evidence="2">2.3.2.31</ecNumber>
    </recommendedName>
</protein>
<keyword evidence="7" id="KW-0833">Ubl conjugation pathway</keyword>
<keyword evidence="5" id="KW-0677">Repeat</keyword>